<evidence type="ECO:0000256" key="3">
    <source>
        <dbReference type="ARBA" id="ARBA00022475"/>
    </source>
</evidence>
<evidence type="ECO:0000313" key="5">
    <source>
        <dbReference type="EMBL" id="PSJ28106.1"/>
    </source>
</evidence>
<accession>A0A9X7PHJ0</accession>
<dbReference type="InterPro" id="IPR029046">
    <property type="entry name" value="LolA/LolB/LppX"/>
</dbReference>
<keyword evidence="3" id="KW-1003">Cell membrane</keyword>
<name>A0A9X7PHJ0_9ACTN</name>
<evidence type="ECO:0000256" key="2">
    <source>
        <dbReference type="ARBA" id="ARBA00009194"/>
    </source>
</evidence>
<comment type="caution">
    <text evidence="5">The sequence shown here is derived from an EMBL/GenBank/DDBJ whole genome shotgun (WGS) entry which is preliminary data.</text>
</comment>
<dbReference type="OrthoDB" id="4129306at2"/>
<keyword evidence="6" id="KW-1185">Reference proteome</keyword>
<dbReference type="SUPFAM" id="SSF89392">
    <property type="entry name" value="Prokaryotic lipoproteins and lipoprotein localization factors"/>
    <property type="match status" value="1"/>
</dbReference>
<keyword evidence="3" id="KW-0472">Membrane</keyword>
<dbReference type="Gene3D" id="2.50.20.20">
    <property type="match status" value="1"/>
</dbReference>
<comment type="similarity">
    <text evidence="2">Belongs to the LppX/LprAFG lipoprotein family.</text>
</comment>
<feature type="region of interest" description="Disordered" evidence="4">
    <location>
        <begin position="247"/>
        <end position="268"/>
    </location>
</feature>
<evidence type="ECO:0000256" key="4">
    <source>
        <dbReference type="SAM" id="MobiDB-lite"/>
    </source>
</evidence>
<protein>
    <recommendedName>
        <fullName evidence="7">LppX_LprAFG lipoprotein</fullName>
    </recommendedName>
</protein>
<evidence type="ECO:0000313" key="6">
    <source>
        <dbReference type="Proteomes" id="UP000242427"/>
    </source>
</evidence>
<organism evidence="5 6">
    <name type="scientific">Streptosporangium nondiastaticum</name>
    <dbReference type="NCBI Taxonomy" id="35764"/>
    <lineage>
        <taxon>Bacteria</taxon>
        <taxon>Bacillati</taxon>
        <taxon>Actinomycetota</taxon>
        <taxon>Actinomycetes</taxon>
        <taxon>Streptosporangiales</taxon>
        <taxon>Streptosporangiaceae</taxon>
        <taxon>Streptosporangium</taxon>
    </lineage>
</organism>
<evidence type="ECO:0000256" key="1">
    <source>
        <dbReference type="ARBA" id="ARBA00004196"/>
    </source>
</evidence>
<dbReference type="GO" id="GO:0030313">
    <property type="term" value="C:cell envelope"/>
    <property type="evidence" value="ECO:0007669"/>
    <property type="project" value="UniProtKB-SubCell"/>
</dbReference>
<dbReference type="Pfam" id="PF07161">
    <property type="entry name" value="LppX_LprAFG"/>
    <property type="match status" value="1"/>
</dbReference>
<dbReference type="EMBL" id="PXWG01000029">
    <property type="protein sequence ID" value="PSJ28106.1"/>
    <property type="molecule type" value="Genomic_DNA"/>
</dbReference>
<dbReference type="Proteomes" id="UP000242427">
    <property type="component" value="Unassembled WGS sequence"/>
</dbReference>
<sequence>MPNCAPGVPMRLRRPVALTSSTAAALLLCAGCSEARKPSVDHGAAVRAAVDATGRSTARIDEKIEMGDGESQKYTISITGDFDMAGDKGRLTAALDASPQRLDEIFANGNVYLKGVDPAAPETWGFVARDKVEARYLLRAPANDPEHVLRQVAAMRKVKKEGEEKVNGARTVHYSGTLDFDTATLRMEAEMRTKVDQARELSGGELPIRAEAWIDDQGHIVRTRISHHVGAAGSTATMTLSNVGKPVETKAPKDAAPVVLERSGPLMG</sequence>
<gene>
    <name evidence="5" type="ORF">B7P34_13985</name>
</gene>
<evidence type="ECO:0008006" key="7">
    <source>
        <dbReference type="Google" id="ProtNLM"/>
    </source>
</evidence>
<dbReference type="AlphaFoldDB" id="A0A9X7PHJ0"/>
<dbReference type="InterPro" id="IPR009830">
    <property type="entry name" value="LppX/LprAFG"/>
</dbReference>
<comment type="subcellular location">
    <subcellularLocation>
        <location evidence="1">Cell envelope</location>
    </subcellularLocation>
</comment>
<reference evidence="5 6" key="1">
    <citation type="submission" date="2018-03" db="EMBL/GenBank/DDBJ databases">
        <title>Chitinolytic properties of Streptosporangium nondiastaticum TBG75A20.</title>
        <authorList>
            <person name="Gayathri V."/>
            <person name="Shiburaj S."/>
        </authorList>
    </citation>
    <scope>NUCLEOTIDE SEQUENCE [LARGE SCALE GENOMIC DNA]</scope>
    <source>
        <strain evidence="5 6">TBG75A20</strain>
    </source>
</reference>
<proteinExistence type="inferred from homology"/>